<reference evidence="2 3" key="1">
    <citation type="submission" date="2019-08" db="EMBL/GenBank/DDBJ databases">
        <title>Whole genome of Aphis craccivora.</title>
        <authorList>
            <person name="Voronova N.V."/>
            <person name="Shulinski R.S."/>
            <person name="Bandarenka Y.V."/>
            <person name="Zhorov D.G."/>
            <person name="Warner D."/>
        </authorList>
    </citation>
    <scope>NUCLEOTIDE SEQUENCE [LARGE SCALE GENOMIC DNA]</scope>
    <source>
        <strain evidence="2">180601</strain>
        <tissue evidence="2">Whole Body</tissue>
    </source>
</reference>
<comment type="caution">
    <text evidence="2">The sequence shown here is derived from an EMBL/GenBank/DDBJ whole genome shotgun (WGS) entry which is preliminary data.</text>
</comment>
<evidence type="ECO:0000259" key="1">
    <source>
        <dbReference type="Pfam" id="PF16064"/>
    </source>
</evidence>
<protein>
    <recommendedName>
        <fullName evidence="1">DUF4806 domain-containing protein</fullName>
    </recommendedName>
</protein>
<dbReference type="PANTHER" id="PTHR33053:SF24">
    <property type="entry name" value="TRANSPOSASE DOMAIN-CONTAINING PROTEIN"/>
    <property type="match status" value="1"/>
</dbReference>
<sequence length="1024" mass="118252">MYLKKRKKNCFQLKMYNSSSYRTKRRRIKNELLALESSDDDDDDDLSRQNVINTFVLNSIEPSKISHNNSQQQPSIEIPSREENISEVIRLTQSTLNSIENTNSKLQVDVNESLRKWATDFNIPQNAINGLLKVLKYDAGLSFLPKDARTLLQCKSTKITNLRNVEPGGYYYHFGLSTGIIKYSSILSLPDIIKIAVGVDGLPLSKSSSSQFWPILAYIAPYHEHVFPIGIYHGHQKPQSSDDYLKEFVSEAVFLTNNGIYINNIKKNVVIEVMCCDAPAKAFLMKVKGHSGFFSCTRCTIEGEYQQSRVCFPYLENGSTIRTHDDYVLMKYEEHHTSITTSSICSILNVDIVQLFSMDYMHLVCLGVMRKLINLWMGNTKGPMNIRIPSWKINKINSALNNIKINSITKDFSRKPRFLLEISRWKATEFRQFLLYTGMVVLKNVLTDDCYKNFLILSISMRILLSPNHKKFVDYAQKLLDYFVKTFEQLYGSHLASHNIHGLLHLTEDYKRYGPLDNCSTFPFENYMKNLKRMLRKHDKPLQQVVKRYEEQCPSNTNDNNITKNKLYLTSKKPDCYVLTKEGDVVQIDSIIKSNENNLEAITGRIYLIKDDLFKTPLQSSKIDIFLVKNLSENAREWKISDIKNKLLFFESENHRYITMIKPDEVHFKKYKARTLLTNITSFQEAEAKATKAQATSELSSNEDDKVTKTVKRTKNNIPTETVLSKLPNPPMYFEESEIDNILFQNQQEMTLIKIKVIGTLANIFDTLSHDSNHSVENEAETTDNIELVLNAITENSEFPDSAQKRIKISHTKDHSVLTQDNIPEHGLFISPSNTAENETDQSFKKFIKRSLTTLKYDVENIHRRMDIIESLMEKIDDKLSGKSNIFSETYATYEDDIKIIENDLDLNQMEDRLVKDSMYRSAVVKTLSRFLSNSLPETIRKMMQKMFSDTFLMKYSYIGFKGKNQFSTLQSCSIIFEAVRSIKKFADIPNIEVEKPLKNWMAQAAQREKLKKQKNDKNESAIN</sequence>
<feature type="domain" description="DUF4806" evidence="1">
    <location>
        <begin position="902"/>
        <end position="971"/>
    </location>
</feature>
<proteinExistence type="predicted"/>
<organism evidence="2 3">
    <name type="scientific">Aphis craccivora</name>
    <name type="common">Cowpea aphid</name>
    <dbReference type="NCBI Taxonomy" id="307492"/>
    <lineage>
        <taxon>Eukaryota</taxon>
        <taxon>Metazoa</taxon>
        <taxon>Ecdysozoa</taxon>
        <taxon>Arthropoda</taxon>
        <taxon>Hexapoda</taxon>
        <taxon>Insecta</taxon>
        <taxon>Pterygota</taxon>
        <taxon>Neoptera</taxon>
        <taxon>Paraneoptera</taxon>
        <taxon>Hemiptera</taxon>
        <taxon>Sternorrhyncha</taxon>
        <taxon>Aphidomorpha</taxon>
        <taxon>Aphidoidea</taxon>
        <taxon>Aphididae</taxon>
        <taxon>Aphidini</taxon>
        <taxon>Aphis</taxon>
        <taxon>Aphis</taxon>
    </lineage>
</organism>
<accession>A0A6G0Y1J7</accession>
<name>A0A6G0Y1J7_APHCR</name>
<dbReference type="EMBL" id="VUJU01006879">
    <property type="protein sequence ID" value="KAF0747333.1"/>
    <property type="molecule type" value="Genomic_DNA"/>
</dbReference>
<evidence type="ECO:0000313" key="3">
    <source>
        <dbReference type="Proteomes" id="UP000478052"/>
    </source>
</evidence>
<gene>
    <name evidence="2" type="ORF">FWK35_00025913</name>
</gene>
<dbReference type="AlphaFoldDB" id="A0A6G0Y1J7"/>
<dbReference type="OrthoDB" id="10015795at2759"/>
<keyword evidence="3" id="KW-1185">Reference proteome</keyword>
<dbReference type="Proteomes" id="UP000478052">
    <property type="component" value="Unassembled WGS sequence"/>
</dbReference>
<dbReference type="InterPro" id="IPR032071">
    <property type="entry name" value="DUF4806"/>
</dbReference>
<dbReference type="Pfam" id="PF16064">
    <property type="entry name" value="DUF4806"/>
    <property type="match status" value="1"/>
</dbReference>
<dbReference type="PANTHER" id="PTHR33053">
    <property type="entry name" value="PROTEIN, PUTATIVE-RELATED"/>
    <property type="match status" value="1"/>
</dbReference>
<evidence type="ECO:0000313" key="2">
    <source>
        <dbReference type="EMBL" id="KAF0747333.1"/>
    </source>
</evidence>